<dbReference type="Gene3D" id="3.60.10.10">
    <property type="entry name" value="Endonuclease/exonuclease/phosphatase"/>
    <property type="match status" value="1"/>
</dbReference>
<dbReference type="InterPro" id="IPR036691">
    <property type="entry name" value="Endo/exonu/phosph_ase_sf"/>
</dbReference>
<dbReference type="SUPFAM" id="SSF56219">
    <property type="entry name" value="DNase I-like"/>
    <property type="match status" value="1"/>
</dbReference>
<dbReference type="Proteomes" id="UP000251960">
    <property type="component" value="Chromosome 1"/>
</dbReference>
<sequence length="206" mass="24320">FYLEFYVYGAAQNDHKQKFLAELSSFCSKCKYPMLVGGDFNILRKESDKNKPGGTNSWSSLFNSIIDIHSLIELDLSGRLYTWSNNRDPPTFEKLERFLASPEWILQFKNVVVTSLDRTLSDHVPLCLKTDTLAILKRDFRYELCWKFRPDFKDIIWNNWSLPVRSRSSIDIWKEKIKRLKKALKGWNINVEGKYSRLKKDLLQKN</sequence>
<organism evidence="1">
    <name type="scientific">Zea mays</name>
    <name type="common">Maize</name>
    <dbReference type="NCBI Taxonomy" id="4577"/>
    <lineage>
        <taxon>Eukaryota</taxon>
        <taxon>Viridiplantae</taxon>
        <taxon>Streptophyta</taxon>
        <taxon>Embryophyta</taxon>
        <taxon>Tracheophyta</taxon>
        <taxon>Spermatophyta</taxon>
        <taxon>Magnoliopsida</taxon>
        <taxon>Liliopsida</taxon>
        <taxon>Poales</taxon>
        <taxon>Poaceae</taxon>
        <taxon>PACMAD clade</taxon>
        <taxon>Panicoideae</taxon>
        <taxon>Andropogonodae</taxon>
        <taxon>Andropogoneae</taxon>
        <taxon>Tripsacinae</taxon>
        <taxon>Zea</taxon>
    </lineage>
</organism>
<protein>
    <recommendedName>
        <fullName evidence="2">Endonuclease/exonuclease/phosphatase domain-containing protein</fullName>
    </recommendedName>
</protein>
<dbReference type="AlphaFoldDB" id="A0A317Y736"/>
<dbReference type="EMBL" id="NCVQ01000001">
    <property type="protein sequence ID" value="PWZ54263.1"/>
    <property type="molecule type" value="Genomic_DNA"/>
</dbReference>
<accession>A0A317Y736</accession>
<gene>
    <name evidence="1" type="ORF">Zm00014a_011426</name>
</gene>
<evidence type="ECO:0008006" key="2">
    <source>
        <dbReference type="Google" id="ProtNLM"/>
    </source>
</evidence>
<evidence type="ECO:0000313" key="1">
    <source>
        <dbReference type="EMBL" id="PWZ54263.1"/>
    </source>
</evidence>
<dbReference type="PANTHER" id="PTHR33710:SF72">
    <property type="entry name" value="OS04G0204200 PROTEIN"/>
    <property type="match status" value="1"/>
</dbReference>
<feature type="non-terminal residue" evidence="1">
    <location>
        <position position="1"/>
    </location>
</feature>
<name>A0A317Y736_MAIZE</name>
<reference evidence="1" key="1">
    <citation type="journal article" date="2018" name="Nat. Genet.">
        <title>Extensive intraspecific gene order and gene structural variations between Mo17 and other maize genomes.</title>
        <authorList>
            <person name="Sun S."/>
            <person name="Zhou Y."/>
            <person name="Chen J."/>
            <person name="Shi J."/>
            <person name="Zhao H."/>
            <person name="Zhao H."/>
            <person name="Song W."/>
            <person name="Zhang M."/>
            <person name="Cui Y."/>
            <person name="Dong X."/>
            <person name="Liu H."/>
            <person name="Ma X."/>
            <person name="Jiao Y."/>
            <person name="Wang B."/>
            <person name="Wei X."/>
            <person name="Stein J.C."/>
            <person name="Glaubitz J.C."/>
            <person name="Lu F."/>
            <person name="Yu G."/>
            <person name="Liang C."/>
            <person name="Fengler K."/>
            <person name="Li B."/>
            <person name="Rafalski A."/>
            <person name="Schnable P.S."/>
            <person name="Ware D.H."/>
            <person name="Buckler E.S."/>
            <person name="Lai J."/>
        </authorList>
    </citation>
    <scope>NUCLEOTIDE SEQUENCE [LARGE SCALE GENOMIC DNA]</scope>
    <source>
        <tissue evidence="1">Seedling</tissue>
    </source>
</reference>
<comment type="caution">
    <text evidence="1">The sequence shown here is derived from an EMBL/GenBank/DDBJ whole genome shotgun (WGS) entry which is preliminary data.</text>
</comment>
<proteinExistence type="predicted"/>
<dbReference type="PANTHER" id="PTHR33710">
    <property type="entry name" value="BNAC02G09200D PROTEIN"/>
    <property type="match status" value="1"/>
</dbReference>